<name>A0A2S5JH22_9RHOB</name>
<dbReference type="AlphaFoldDB" id="A0A2S5JH22"/>
<dbReference type="EMBL" id="PRDS01000004">
    <property type="protein sequence ID" value="PPB80730.1"/>
    <property type="molecule type" value="Genomic_DNA"/>
</dbReference>
<keyword evidence="2" id="KW-1185">Reference proteome</keyword>
<protein>
    <recommendedName>
        <fullName evidence="3">Phosphoadenosine phosphosulfate reductase</fullName>
    </recommendedName>
</protein>
<dbReference type="Proteomes" id="UP000239736">
    <property type="component" value="Unassembled WGS sequence"/>
</dbReference>
<evidence type="ECO:0000313" key="2">
    <source>
        <dbReference type="Proteomes" id="UP000239736"/>
    </source>
</evidence>
<organism evidence="1 2">
    <name type="scientific">Albidovulum inexpectatum</name>
    <dbReference type="NCBI Taxonomy" id="196587"/>
    <lineage>
        <taxon>Bacteria</taxon>
        <taxon>Pseudomonadati</taxon>
        <taxon>Pseudomonadota</taxon>
        <taxon>Alphaproteobacteria</taxon>
        <taxon>Rhodobacterales</taxon>
        <taxon>Paracoccaceae</taxon>
        <taxon>Albidovulum</taxon>
    </lineage>
</organism>
<comment type="caution">
    <text evidence="1">The sequence shown here is derived from an EMBL/GenBank/DDBJ whole genome shotgun (WGS) entry which is preliminary data.</text>
</comment>
<dbReference type="Gene3D" id="3.40.50.1820">
    <property type="entry name" value="alpha/beta hydrolase"/>
    <property type="match status" value="1"/>
</dbReference>
<sequence length="305" mass="35016">MNDLSGLDREAWRRALMRIGDEQGFYKELGPQHTALHSRGGDTLVVTFENLDHVYDFAGDRLPWGFGFVKARGWSILGLMAHDWTWYRDPAVWDFFDELRDSGFFDDFRRVVFYGASMGGYAAAAFSAAHPGATVVTISPQATLDRAVVPWETRYRKAWDRDFQSRYGYAPDMIASAGRVYLFHDPMAPLDAGHARLFQGDNILRLDCRHMGHRIASAMQGMGILKPVVEGAIEGTLTRADFYRLLRARRDFPRYWREMLDKLSPQARPRLTAMLCRAYLARWRGPKFRAALRAAEAELERRRAK</sequence>
<accession>A0A2S5JH22</accession>
<gene>
    <name evidence="1" type="ORF">LV82_01462</name>
</gene>
<dbReference type="InterPro" id="IPR029058">
    <property type="entry name" value="AB_hydrolase_fold"/>
</dbReference>
<dbReference type="SUPFAM" id="SSF53474">
    <property type="entry name" value="alpha/beta-Hydrolases"/>
    <property type="match status" value="1"/>
</dbReference>
<evidence type="ECO:0000313" key="1">
    <source>
        <dbReference type="EMBL" id="PPB80730.1"/>
    </source>
</evidence>
<reference evidence="1 2" key="1">
    <citation type="submission" date="2018-01" db="EMBL/GenBank/DDBJ databases">
        <title>Genomic Encyclopedia of Archaeal and Bacterial Type Strains, Phase II (KMG-II): from individual species to whole genera.</title>
        <authorList>
            <person name="Goeker M."/>
        </authorList>
    </citation>
    <scope>NUCLEOTIDE SEQUENCE [LARGE SCALE GENOMIC DNA]</scope>
    <source>
        <strain evidence="1 2">DSM 12048</strain>
    </source>
</reference>
<proteinExistence type="predicted"/>
<dbReference type="OrthoDB" id="7840273at2"/>
<dbReference type="RefSeq" id="WP_104070357.1">
    <property type="nucleotide sequence ID" value="NZ_PRDS01000004.1"/>
</dbReference>
<evidence type="ECO:0008006" key="3">
    <source>
        <dbReference type="Google" id="ProtNLM"/>
    </source>
</evidence>